<dbReference type="GO" id="GO:0008017">
    <property type="term" value="F:microtubule binding"/>
    <property type="evidence" value="ECO:0007669"/>
    <property type="project" value="TreeGrafter"/>
</dbReference>
<reference evidence="8" key="1">
    <citation type="submission" date="2021-01" db="UniProtKB">
        <authorList>
            <consortium name="EnsemblMetazoa"/>
        </authorList>
    </citation>
    <scope>IDENTIFICATION</scope>
</reference>
<dbReference type="PANTHER" id="PTHR21567:SF9">
    <property type="entry name" value="CLIP-ASSOCIATING PROTEIN"/>
    <property type="match status" value="1"/>
</dbReference>
<feature type="domain" description="TOG" evidence="7">
    <location>
        <begin position="1181"/>
        <end position="1422"/>
    </location>
</feature>
<dbReference type="PROSITE" id="PS50077">
    <property type="entry name" value="HEAT_REPEAT"/>
    <property type="match status" value="1"/>
</dbReference>
<name>A0A7M5VBY3_9CNID</name>
<evidence type="ECO:0000256" key="4">
    <source>
        <dbReference type="ARBA" id="ARBA00023212"/>
    </source>
</evidence>
<sequence length="1422" mass="158846">MGADDPLEPFVDIIRTQDTQKRIKLAAQIKPVLTSLHNYKGIAGNYIIDGLVAWISSGNFKVSQMGLELVGILAYNMNVNFKPQVPSVIPPVVDRLGDAKKIVREQALELLSILMDPVSSPQFVFDNLNQYYNHKNWRVREVLMICLASTIQRFSATSLQISKITPELVKLLQDPTGQVRDTAFTTVIEIYKHVGDRFRHDLARRNIPESKLNNIFDKFDQLQRSGNMVAQDTEADGAVPTPIRKKSAKGGANVRRSTSFSAGDKKKRQLSVERSLSSSGGSSAAASGAVDETDFTSLWEEVTDARVFSPKEYMTEFDRIRLILENGNNDWEKRVEALKELRTYVKIHTTIDNSIKVLKNLEDALKTSVKDLRSAVVREVCVTISYMSSILRNKFDYLAENLFPQLIILIPNSVKVMSSSAHATIRLIIKHTHSPRLVPIIISNLLTSKSRDIRRKCGEYLALFLETWDTSALKNHVSLIEEGLRKGISDADSEARAAVRRAFWNFADHYKSRADSLMQTFDSSKQKLLNSDRNLLTAGGGGGGGGGSTKNGGFARPTMPGRSKSNLAKRSGSSSSSNGLKGPSRGDVFSTPSIGQRSASQLEARRPTPSMTPRQKSYDDLKRHQVKSRTLPRERVSRTPQRSAASQPSSRTSSPKRMVGMPTYSRERSEDYMKTYSVNKTRIPTPQSARTSSRHGSRSASRSNSRQSSRDPSPTRPEIPGQNSTRSRNGQDFTEDAIWDALKKTKPQGRDRYNSHGSINGIGSDESDNSSISSRESNKHRHISHDFHEILHMLQQDASNTKRDGLTSFQGLLQSSMRYLNTEEAVRVKETFNRYFAEPNSKIYSSFLDVLSEFLVQYKNDLQDWLFILLTRLLQRLSTDILQSSQTKIARVLDVVRDSYPYDHQFQIITKYITDKTQTPSLNMKLSLLQYTRGLIALMDANDFTNSAVTRLAITRVITWMSEPKSADVRKESANVIVALFQLNPSEFSMVLSSLPNSIQEGATRAINIEIKNPNGTGSVSTPPYASTNHMRAQSQTVPSKQEHMEKPIYRTASPAKHASRIQMRDEYATGSPVTRTPLSTNSRQDTYGESASTHERLPIANKLSYSSPQESAVPNHVKATPETPYAYNTHYNSENSPMWLSTTKDMSQYNPKSYEDSLIESTRNLSFTSPVNRIADGAEQPDETDDGLNSSMNLLNEISTILSQHHRGIDSEDIKSALIELLKTMRSATNNPMLGQKLQGLLPSVMVMLKHSEATVRCLAIRCLREICQSHPNIYRSDLQSFLMPLLETESDNTKEVSKTAEECCNLISQTIPADELLPIIAPVCGSSNFPTNSSAIKMLNMVSDSCESSVMKKHIETVVPNLLKAYDHTESMVRKAACFCLVSVHNVAGPDLVQPYFQNLAGSKIKLLNLYIRRSQTSNV</sequence>
<evidence type="ECO:0000256" key="6">
    <source>
        <dbReference type="SAM" id="MobiDB-lite"/>
    </source>
</evidence>
<feature type="region of interest" description="Disordered" evidence="6">
    <location>
        <begin position="230"/>
        <end position="288"/>
    </location>
</feature>
<feature type="region of interest" description="Disordered" evidence="6">
    <location>
        <begin position="1066"/>
        <end position="1093"/>
    </location>
</feature>
<dbReference type="GO" id="GO:0005876">
    <property type="term" value="C:spindle microtubule"/>
    <property type="evidence" value="ECO:0007669"/>
    <property type="project" value="TreeGrafter"/>
</dbReference>
<dbReference type="InterPro" id="IPR021133">
    <property type="entry name" value="HEAT_type_2"/>
</dbReference>
<keyword evidence="2" id="KW-0963">Cytoplasm</keyword>
<feature type="compositionally biased region" description="Polar residues" evidence="6">
    <location>
        <begin position="676"/>
        <end position="687"/>
    </location>
</feature>
<evidence type="ECO:0000256" key="1">
    <source>
        <dbReference type="ARBA" id="ARBA00004245"/>
    </source>
</evidence>
<feature type="compositionally biased region" description="Polar residues" evidence="6">
    <location>
        <begin position="1014"/>
        <end position="1040"/>
    </location>
</feature>
<feature type="compositionally biased region" description="Low complexity" evidence="6">
    <location>
        <begin position="698"/>
        <end position="712"/>
    </location>
</feature>
<dbReference type="InterPro" id="IPR016024">
    <property type="entry name" value="ARM-type_fold"/>
</dbReference>
<dbReference type="InterPro" id="IPR000357">
    <property type="entry name" value="HEAT"/>
</dbReference>
<protein>
    <recommendedName>
        <fullName evidence="7">TOG domain-containing protein</fullName>
    </recommendedName>
</protein>
<feature type="compositionally biased region" description="Polar residues" evidence="6">
    <location>
        <begin position="590"/>
        <end position="601"/>
    </location>
</feature>
<feature type="region of interest" description="Disordered" evidence="6">
    <location>
        <begin position="1011"/>
        <end position="1044"/>
    </location>
</feature>
<dbReference type="GO" id="GO:0090307">
    <property type="term" value="P:mitotic spindle assembly"/>
    <property type="evidence" value="ECO:0007669"/>
    <property type="project" value="TreeGrafter"/>
</dbReference>
<proteinExistence type="predicted"/>
<dbReference type="PANTHER" id="PTHR21567">
    <property type="entry name" value="CLASP"/>
    <property type="match status" value="1"/>
</dbReference>
<dbReference type="GO" id="GO:0072686">
    <property type="term" value="C:mitotic spindle"/>
    <property type="evidence" value="ECO:0007669"/>
    <property type="project" value="TreeGrafter"/>
</dbReference>
<feature type="domain" description="TOG" evidence="7">
    <location>
        <begin position="1"/>
        <end position="228"/>
    </location>
</feature>
<dbReference type="EnsemblMetazoa" id="CLYHEMT007531.1">
    <property type="protein sequence ID" value="CLYHEMP007531.1"/>
    <property type="gene ID" value="CLYHEMG007531"/>
</dbReference>
<dbReference type="Gene3D" id="1.25.10.10">
    <property type="entry name" value="Leucine-rich Repeat Variant"/>
    <property type="match status" value="4"/>
</dbReference>
<feature type="compositionally biased region" description="Low complexity" evidence="6">
    <location>
        <begin position="761"/>
        <end position="775"/>
    </location>
</feature>
<keyword evidence="4" id="KW-0206">Cytoskeleton</keyword>
<feature type="domain" description="TOG" evidence="7">
    <location>
        <begin position="312"/>
        <end position="542"/>
    </location>
</feature>
<feature type="region of interest" description="Disordered" evidence="6">
    <location>
        <begin position="533"/>
        <end position="779"/>
    </location>
</feature>
<dbReference type="Proteomes" id="UP000594262">
    <property type="component" value="Unplaced"/>
</dbReference>
<feature type="compositionally biased region" description="Polar residues" evidence="6">
    <location>
        <begin position="721"/>
        <end position="732"/>
    </location>
</feature>
<feature type="compositionally biased region" description="Polar residues" evidence="6">
    <location>
        <begin position="1072"/>
        <end position="1092"/>
    </location>
</feature>
<dbReference type="GO" id="GO:1902903">
    <property type="term" value="P:regulation of supramolecular fiber organization"/>
    <property type="evidence" value="ECO:0007669"/>
    <property type="project" value="UniProtKB-ARBA"/>
</dbReference>
<evidence type="ECO:0000259" key="7">
    <source>
        <dbReference type="SMART" id="SM01349"/>
    </source>
</evidence>
<dbReference type="Pfam" id="PF02985">
    <property type="entry name" value="HEAT"/>
    <property type="match status" value="1"/>
</dbReference>
<dbReference type="OrthoDB" id="6020512at2759"/>
<dbReference type="InterPro" id="IPR024395">
    <property type="entry name" value="CLASP_N_dom"/>
</dbReference>
<accession>A0A7M5VBY3</accession>
<evidence type="ECO:0000256" key="2">
    <source>
        <dbReference type="ARBA" id="ARBA00022490"/>
    </source>
</evidence>
<feature type="compositionally biased region" description="Low complexity" evidence="6">
    <location>
        <begin position="639"/>
        <end position="653"/>
    </location>
</feature>
<feature type="compositionally biased region" description="Low complexity" evidence="6">
    <location>
        <begin position="277"/>
        <end position="288"/>
    </location>
</feature>
<feature type="compositionally biased region" description="Gly residues" evidence="6">
    <location>
        <begin position="538"/>
        <end position="550"/>
    </location>
</feature>
<keyword evidence="3" id="KW-0677">Repeat</keyword>
<dbReference type="GO" id="GO:0005881">
    <property type="term" value="C:cytoplasmic microtubule"/>
    <property type="evidence" value="ECO:0007669"/>
    <property type="project" value="TreeGrafter"/>
</dbReference>
<organism evidence="8 9">
    <name type="scientific">Clytia hemisphaerica</name>
    <dbReference type="NCBI Taxonomy" id="252671"/>
    <lineage>
        <taxon>Eukaryota</taxon>
        <taxon>Metazoa</taxon>
        <taxon>Cnidaria</taxon>
        <taxon>Hydrozoa</taxon>
        <taxon>Hydroidolina</taxon>
        <taxon>Leptothecata</taxon>
        <taxon>Obeliida</taxon>
        <taxon>Clytiidae</taxon>
        <taxon>Clytia</taxon>
    </lineage>
</organism>
<keyword evidence="9" id="KW-1185">Reference proteome</keyword>
<dbReference type="Pfam" id="PF12348">
    <property type="entry name" value="CLASP_N"/>
    <property type="match status" value="2"/>
</dbReference>
<evidence type="ECO:0000313" key="8">
    <source>
        <dbReference type="EnsemblMetazoa" id="CLYHEMP007531.1"/>
    </source>
</evidence>
<comment type="subcellular location">
    <subcellularLocation>
        <location evidence="1">Cytoplasm</location>
        <location evidence="1">Cytoskeleton</location>
    </subcellularLocation>
</comment>
<evidence type="ECO:0000313" key="9">
    <source>
        <dbReference type="Proteomes" id="UP000594262"/>
    </source>
</evidence>
<dbReference type="GO" id="GO:0005815">
    <property type="term" value="C:microtubule organizing center"/>
    <property type="evidence" value="ECO:0007669"/>
    <property type="project" value="TreeGrafter"/>
</dbReference>
<dbReference type="RefSeq" id="XP_066921215.1">
    <property type="nucleotide sequence ID" value="XM_067065114.1"/>
</dbReference>
<evidence type="ECO:0000256" key="3">
    <source>
        <dbReference type="ARBA" id="ARBA00022737"/>
    </source>
</evidence>
<dbReference type="GO" id="GO:0045180">
    <property type="term" value="C:basal cortex"/>
    <property type="evidence" value="ECO:0007669"/>
    <property type="project" value="TreeGrafter"/>
</dbReference>
<dbReference type="GO" id="GO:0031110">
    <property type="term" value="P:regulation of microtubule polymerization or depolymerization"/>
    <property type="evidence" value="ECO:0007669"/>
    <property type="project" value="UniProtKB-ARBA"/>
</dbReference>
<dbReference type="SMART" id="SM01349">
    <property type="entry name" value="TOG"/>
    <property type="match status" value="3"/>
</dbReference>
<dbReference type="InterPro" id="IPR011989">
    <property type="entry name" value="ARM-like"/>
</dbReference>
<dbReference type="GeneID" id="136808584"/>
<dbReference type="InterPro" id="IPR034085">
    <property type="entry name" value="TOG"/>
</dbReference>
<feature type="compositionally biased region" description="Low complexity" evidence="6">
    <location>
        <begin position="563"/>
        <end position="585"/>
    </location>
</feature>
<dbReference type="SUPFAM" id="SSF48371">
    <property type="entry name" value="ARM repeat"/>
    <property type="match status" value="2"/>
</dbReference>
<evidence type="ECO:0000256" key="5">
    <source>
        <dbReference type="PROSITE-ProRule" id="PRU00103"/>
    </source>
</evidence>
<dbReference type="GO" id="GO:0040001">
    <property type="term" value="P:establishment of mitotic spindle localization"/>
    <property type="evidence" value="ECO:0007669"/>
    <property type="project" value="TreeGrafter"/>
</dbReference>
<feature type="repeat" description="HEAT" evidence="5">
    <location>
        <begin position="164"/>
        <end position="202"/>
    </location>
</feature>
<dbReference type="GO" id="GO:0000776">
    <property type="term" value="C:kinetochore"/>
    <property type="evidence" value="ECO:0007669"/>
    <property type="project" value="TreeGrafter"/>
</dbReference>